<dbReference type="SMART" id="SM00829">
    <property type="entry name" value="PKS_ER"/>
    <property type="match status" value="1"/>
</dbReference>
<dbReference type="SUPFAM" id="SSF51735">
    <property type="entry name" value="NAD(P)-binding Rossmann-fold domains"/>
    <property type="match status" value="1"/>
</dbReference>
<dbReference type="InterPro" id="IPR050129">
    <property type="entry name" value="Zn_alcohol_dh"/>
</dbReference>
<dbReference type="PANTHER" id="PTHR43401:SF5">
    <property type="entry name" value="ALCOHOL DEHYDROGENASE-RELATED"/>
    <property type="match status" value="1"/>
</dbReference>
<gene>
    <name evidence="4" type="ORF">C9I57_19610</name>
</gene>
<keyword evidence="2" id="KW-1133">Transmembrane helix</keyword>
<organism evidence="4 5">
    <name type="scientific">Trinickia symbiotica</name>
    <dbReference type="NCBI Taxonomy" id="863227"/>
    <lineage>
        <taxon>Bacteria</taxon>
        <taxon>Pseudomonadati</taxon>
        <taxon>Pseudomonadota</taxon>
        <taxon>Betaproteobacteria</taxon>
        <taxon>Burkholderiales</taxon>
        <taxon>Burkholderiaceae</taxon>
        <taxon>Trinickia</taxon>
    </lineage>
</organism>
<dbReference type="GO" id="GO:0016491">
    <property type="term" value="F:oxidoreductase activity"/>
    <property type="evidence" value="ECO:0007669"/>
    <property type="project" value="UniProtKB-KW"/>
</dbReference>
<dbReference type="InterPro" id="IPR013154">
    <property type="entry name" value="ADH-like_N"/>
</dbReference>
<dbReference type="Gene3D" id="3.90.180.10">
    <property type="entry name" value="Medium-chain alcohol dehydrogenases, catalytic domain"/>
    <property type="match status" value="1"/>
</dbReference>
<reference evidence="4 5" key="1">
    <citation type="submission" date="2018-03" db="EMBL/GenBank/DDBJ databases">
        <title>Whole genome analyses suggest that Burkholderia sensu lato contains two further novel genera in the rhizoxinica-symbiotica group Mycetohabitans gen. nov., and Trinickia gen. nov.: implications for the evolution of diazotrophy and nodulation in the Burkholderiaceae.</title>
        <authorList>
            <person name="Estrada De Los Santos P."/>
            <person name="Palmer M."/>
            <person name="Chavez-Ramirez B."/>
            <person name="Steenkamp E.T."/>
            <person name="Hirsch A.M."/>
            <person name="Manyaka P."/>
            <person name="Maluk M."/>
            <person name="Lafos M."/>
            <person name="Crook M."/>
            <person name="Gross E."/>
            <person name="Simon M.F."/>
            <person name="Bueno Dos Reis Junior F."/>
            <person name="Poole P.S."/>
            <person name="Venter S.N."/>
            <person name="James E.K."/>
        </authorList>
    </citation>
    <scope>NUCLEOTIDE SEQUENCE [LARGE SCALE GENOMIC DNA]</scope>
    <source>
        <strain evidence="4 5">JPY-366</strain>
    </source>
</reference>
<dbReference type="RefSeq" id="WP_107152283.1">
    <property type="nucleotide sequence ID" value="NZ_PYUC01000009.1"/>
</dbReference>
<keyword evidence="2" id="KW-0472">Membrane</keyword>
<comment type="caution">
    <text evidence="4">The sequence shown here is derived from an EMBL/GenBank/DDBJ whole genome shotgun (WGS) entry which is preliminary data.</text>
</comment>
<dbReference type="Proteomes" id="UP000240638">
    <property type="component" value="Unassembled WGS sequence"/>
</dbReference>
<evidence type="ECO:0000256" key="2">
    <source>
        <dbReference type="SAM" id="Phobius"/>
    </source>
</evidence>
<dbReference type="AlphaFoldDB" id="A0A2T3XRY0"/>
<evidence type="ECO:0000313" key="5">
    <source>
        <dbReference type="Proteomes" id="UP000240638"/>
    </source>
</evidence>
<dbReference type="InterPro" id="IPR011032">
    <property type="entry name" value="GroES-like_sf"/>
</dbReference>
<dbReference type="EMBL" id="PYUC01000009">
    <property type="protein sequence ID" value="PTB19227.1"/>
    <property type="molecule type" value="Genomic_DNA"/>
</dbReference>
<protein>
    <submittedName>
        <fullName evidence="4">Alcohol dehydrogenase</fullName>
    </submittedName>
</protein>
<proteinExistence type="predicted"/>
<dbReference type="Pfam" id="PF00107">
    <property type="entry name" value="ADH_zinc_N"/>
    <property type="match status" value="1"/>
</dbReference>
<dbReference type="InterPro" id="IPR013149">
    <property type="entry name" value="ADH-like_C"/>
</dbReference>
<dbReference type="PANTHER" id="PTHR43401">
    <property type="entry name" value="L-THREONINE 3-DEHYDROGENASE"/>
    <property type="match status" value="1"/>
</dbReference>
<evidence type="ECO:0000256" key="1">
    <source>
        <dbReference type="ARBA" id="ARBA00023002"/>
    </source>
</evidence>
<keyword evidence="2" id="KW-0812">Transmembrane</keyword>
<evidence type="ECO:0000313" key="4">
    <source>
        <dbReference type="EMBL" id="PTB19227.1"/>
    </source>
</evidence>
<feature type="transmembrane region" description="Helical" evidence="2">
    <location>
        <begin position="189"/>
        <end position="211"/>
    </location>
</feature>
<accession>A0A2T3XRY0</accession>
<feature type="domain" description="Enoyl reductase (ER)" evidence="3">
    <location>
        <begin position="15"/>
        <end position="361"/>
    </location>
</feature>
<name>A0A2T3XRY0_9BURK</name>
<dbReference type="Pfam" id="PF08240">
    <property type="entry name" value="ADH_N"/>
    <property type="match status" value="1"/>
</dbReference>
<dbReference type="Gene3D" id="3.40.50.720">
    <property type="entry name" value="NAD(P)-binding Rossmann-like Domain"/>
    <property type="match status" value="1"/>
</dbReference>
<keyword evidence="1" id="KW-0560">Oxidoreductase</keyword>
<dbReference type="InterPro" id="IPR020843">
    <property type="entry name" value="ER"/>
</dbReference>
<sequence>MTTKMMRAARMHHVGEPMVVEHIPVPSPRPTDVLVQVKACGIVPNLGNVLSNWEKWFPHLPLPKLPAIFGLDATGVVAEVGSQVHAFNPGDRVYVNPARYCGGCRACRSGDTTACPYYTFNGYFGFSERSQAIFDDYPYGGLCEYMTAPQYSLVKIPDNLSHETAARFGYLGTAYRALKKAEVGPSSTILVSGISGTLGIGVALFGLAMGAKKILGTARNRELLQRVKAIAPERIEVMSLDDGSVSEWAARVTRGAGIDAVIDALGPGAPQETLRETLKTLRRGGHLINIGAVAGEVPINLHYMMDNDQRFSGSAWFTAGQGQEMADMVESGVVDLSVFEHCIFKLEDINTALGGIENRNGGFSNYVICP</sequence>
<dbReference type="InterPro" id="IPR036291">
    <property type="entry name" value="NAD(P)-bd_dom_sf"/>
</dbReference>
<evidence type="ECO:0000259" key="3">
    <source>
        <dbReference type="SMART" id="SM00829"/>
    </source>
</evidence>
<dbReference type="SUPFAM" id="SSF50129">
    <property type="entry name" value="GroES-like"/>
    <property type="match status" value="1"/>
</dbReference>